<keyword evidence="3" id="KW-1185">Reference proteome</keyword>
<organism evidence="2 3">
    <name type="scientific">Microbacterium pumilum</name>
    <dbReference type="NCBI Taxonomy" id="344165"/>
    <lineage>
        <taxon>Bacteria</taxon>
        <taxon>Bacillati</taxon>
        <taxon>Actinomycetota</taxon>
        <taxon>Actinomycetes</taxon>
        <taxon>Micrococcales</taxon>
        <taxon>Microbacteriaceae</taxon>
        <taxon>Microbacterium</taxon>
    </lineage>
</organism>
<dbReference type="EMBL" id="BAAAOH010000001">
    <property type="protein sequence ID" value="GAA1985229.1"/>
    <property type="molecule type" value="Genomic_DNA"/>
</dbReference>
<dbReference type="InterPro" id="IPR018910">
    <property type="entry name" value="LpqB_C"/>
</dbReference>
<dbReference type="Pfam" id="PF25976">
    <property type="entry name" value="LpqB_N"/>
    <property type="match status" value="1"/>
</dbReference>
<dbReference type="Pfam" id="PF10647">
    <property type="entry name" value="Gmad1"/>
    <property type="match status" value="1"/>
</dbReference>
<dbReference type="PROSITE" id="PS51257">
    <property type="entry name" value="PROKAR_LIPOPROTEIN"/>
    <property type="match status" value="1"/>
</dbReference>
<accession>A0ABN2SEI8</accession>
<dbReference type="SMART" id="SM00909">
    <property type="entry name" value="Germane"/>
    <property type="match status" value="1"/>
</dbReference>
<dbReference type="Proteomes" id="UP001500326">
    <property type="component" value="Unassembled WGS sequence"/>
</dbReference>
<evidence type="ECO:0000313" key="3">
    <source>
        <dbReference type="Proteomes" id="UP001500326"/>
    </source>
</evidence>
<protein>
    <submittedName>
        <fullName evidence="2">MtrAB system accessory lipoprotein LpqB</fullName>
    </submittedName>
</protein>
<dbReference type="RefSeq" id="WP_344061020.1">
    <property type="nucleotide sequence ID" value="NZ_BAAAOH010000001.1"/>
</dbReference>
<comment type="caution">
    <text evidence="2">The sequence shown here is derived from an EMBL/GenBank/DDBJ whole genome shotgun (WGS) entry which is preliminary data.</text>
</comment>
<feature type="domain" description="GerMN" evidence="1">
    <location>
        <begin position="204"/>
        <end position="293"/>
    </location>
</feature>
<keyword evidence="2" id="KW-0449">Lipoprotein</keyword>
<reference evidence="2 3" key="1">
    <citation type="journal article" date="2019" name="Int. J. Syst. Evol. Microbiol.">
        <title>The Global Catalogue of Microorganisms (GCM) 10K type strain sequencing project: providing services to taxonomists for standard genome sequencing and annotation.</title>
        <authorList>
            <consortium name="The Broad Institute Genomics Platform"/>
            <consortium name="The Broad Institute Genome Sequencing Center for Infectious Disease"/>
            <person name="Wu L."/>
            <person name="Ma J."/>
        </authorList>
    </citation>
    <scope>NUCLEOTIDE SEQUENCE [LARGE SCALE GENOMIC DNA]</scope>
    <source>
        <strain evidence="2 3">JCM 14902</strain>
    </source>
</reference>
<sequence>MSGQRSILSLLVLSVALVLSACVGLPTSGQVNPGLALDEDAAPPDFSFLPDRPQPGATPEEIVQGFIRAGSGPGLAENWERAREFLAPAIRDSWQPTESVTVDILSDRVYSSTDEDSVTLSLVAVATVDSNGVYERTDAGPTPLPFELARQEDGEWRITQVRDGVVLDQDRFPTVFHNYSLMYFDPTWQYLVPDVRWFPTGNAATSVTAALVNGPRSDWLADATKTAFPESVSARPSVPVESGVAEVDLSESALAVPPDTTDRMLTQLEASLATAGVTEVQLSVGTTPITAEPVPVRSTRVTGPSLVLTDDGLGFLVGGELETVPGLSAVVETVSPKSIQVTAERDWAAMRLTDGTVARQGANGSSDELDTRAGLIDPTIDPFDIVWSVPRTQPAAMVAYPLDGTRVDVADAWPGATQVTSMAVSRDGTRMAAAVTTGGSSEVWIAGVVRGQDGIPQRLGVPISIGAVSGIGVGVAWLDDNTVGVLSHSGEASLVLAQLVGGPATTTAAPAGIASLAGASGVSTVRLRGDDGVLYVRRGTNWQQAASGVLVLATQQGMPAG</sequence>
<evidence type="ECO:0000313" key="2">
    <source>
        <dbReference type="EMBL" id="GAA1985229.1"/>
    </source>
</evidence>
<gene>
    <name evidence="2" type="primary">lpqB</name>
    <name evidence="2" type="ORF">GCM10009777_19010</name>
</gene>
<name>A0ABN2SEI8_9MICO</name>
<evidence type="ECO:0000259" key="1">
    <source>
        <dbReference type="SMART" id="SM00909"/>
    </source>
</evidence>
<dbReference type="Pfam" id="PF10646">
    <property type="entry name" value="Germane"/>
    <property type="match status" value="1"/>
</dbReference>
<proteinExistence type="predicted"/>
<dbReference type="InterPro" id="IPR019606">
    <property type="entry name" value="GerMN"/>
</dbReference>
<dbReference type="InterPro" id="IPR059026">
    <property type="entry name" value="LpqB_N"/>
</dbReference>